<protein>
    <recommendedName>
        <fullName evidence="1">N-acetyltransferase domain-containing protein</fullName>
    </recommendedName>
</protein>
<name>A0ABX8M4U5_9PSED</name>
<feature type="domain" description="N-acetyltransferase" evidence="1">
    <location>
        <begin position="1"/>
        <end position="116"/>
    </location>
</feature>
<sequence length="294" mass="32107">MSGLQLWYVVELDSIIMGCGCIARRPWNQSWEVCHGVVHPAARRTGAISKLIELSFDSHRPQPMELGFYVTRNIASHALMLKLRPGVLVGHDGGPDTVDGIREYHLTALLPAKLAGLRHIAPWYARAPGTEVISQHLYPALGLEARPGTYPQTCLSGPASLASHGQLLYCHDPDNSTLTLSGQAGGYLPQPRALAEINSLLRQSPDLQYVCVQILADKLELLAGLVGLGFAITAYLPAWHLEGGARYDCIQLVLQTFASRPRSHGFDDQVTFFDLAYAQLAKRLCGLRLAQAHA</sequence>
<evidence type="ECO:0000259" key="1">
    <source>
        <dbReference type="PROSITE" id="PS51186"/>
    </source>
</evidence>
<organism evidence="2 3">
    <name type="scientific">Pseudomonas muyukensis</name>
    <dbReference type="NCBI Taxonomy" id="2842357"/>
    <lineage>
        <taxon>Bacteria</taxon>
        <taxon>Pseudomonadati</taxon>
        <taxon>Pseudomonadota</taxon>
        <taxon>Gammaproteobacteria</taxon>
        <taxon>Pseudomonadales</taxon>
        <taxon>Pseudomonadaceae</taxon>
        <taxon>Pseudomonas</taxon>
    </lineage>
</organism>
<keyword evidence="3" id="KW-1185">Reference proteome</keyword>
<dbReference type="Proteomes" id="UP001047646">
    <property type="component" value="Chromosome"/>
</dbReference>
<dbReference type="RefSeq" id="WP_217847914.1">
    <property type="nucleotide sequence ID" value="NZ_CP077073.1"/>
</dbReference>
<proteinExistence type="predicted"/>
<evidence type="ECO:0000313" key="2">
    <source>
        <dbReference type="EMBL" id="QXH33538.1"/>
    </source>
</evidence>
<accession>A0ABX8M4U5</accession>
<dbReference type="PROSITE" id="PS51186">
    <property type="entry name" value="GNAT"/>
    <property type="match status" value="1"/>
</dbReference>
<dbReference type="InterPro" id="IPR000182">
    <property type="entry name" value="GNAT_dom"/>
</dbReference>
<gene>
    <name evidence="2" type="ORF">KSS95_15275</name>
</gene>
<evidence type="ECO:0000313" key="3">
    <source>
        <dbReference type="Proteomes" id="UP001047646"/>
    </source>
</evidence>
<dbReference type="EMBL" id="CP077073">
    <property type="protein sequence ID" value="QXH33538.1"/>
    <property type="molecule type" value="Genomic_DNA"/>
</dbReference>
<reference evidence="2" key="1">
    <citation type="journal article" date="2021" name="Microorganisms">
        <title>The Ever-Expanding Pseudomonas Genus: Description of 43 New Species and Partition of the Pseudomonas putida Group.</title>
        <authorList>
            <person name="Girard L."/>
            <person name="Lood C."/>
            <person name="Hofte M."/>
            <person name="Vandamme P."/>
            <person name="Rokni-Zadeh H."/>
            <person name="van Noort V."/>
            <person name="Lavigne R."/>
            <person name="De Mot R."/>
        </authorList>
    </citation>
    <scope>NUCLEOTIDE SEQUENCE</scope>
    <source>
        <strain evidence="2">COW39</strain>
    </source>
</reference>